<reference evidence="2" key="2">
    <citation type="journal article" date="2022" name="Sci. Rep.">
        <title>In silico prediction of the enzymes involved in the degradation of the herbicide molinate by Gulosibacter molinativorax ON4T.</title>
        <authorList>
            <person name="Lopes A.R."/>
            <person name="Bunin E."/>
            <person name="Viana A.T."/>
            <person name="Froufe H."/>
            <person name="Munoz-Merida A."/>
            <person name="Pinho D."/>
            <person name="Figueiredo J."/>
            <person name="Barroso C."/>
            <person name="Vaz-Moreira I."/>
            <person name="Bellanger X."/>
            <person name="Egas C."/>
            <person name="Nunes O.C."/>
        </authorList>
    </citation>
    <scope>NUCLEOTIDE SEQUENCE</scope>
    <source>
        <strain evidence="2">ON4</strain>
    </source>
</reference>
<organism evidence="2 3">
    <name type="scientific">Gulosibacter molinativorax</name>
    <dbReference type="NCBI Taxonomy" id="256821"/>
    <lineage>
        <taxon>Bacteria</taxon>
        <taxon>Bacillati</taxon>
        <taxon>Actinomycetota</taxon>
        <taxon>Actinomycetes</taxon>
        <taxon>Micrococcales</taxon>
        <taxon>Microbacteriaceae</taxon>
        <taxon>Gulosibacter</taxon>
    </lineage>
</organism>
<feature type="region of interest" description="Disordered" evidence="1">
    <location>
        <begin position="237"/>
        <end position="260"/>
    </location>
</feature>
<evidence type="ECO:0000313" key="3">
    <source>
        <dbReference type="Proteomes" id="UP001170379"/>
    </source>
</evidence>
<dbReference type="InterPro" id="IPR029062">
    <property type="entry name" value="Class_I_gatase-like"/>
</dbReference>
<feature type="compositionally biased region" description="Acidic residues" evidence="1">
    <location>
        <begin position="246"/>
        <end position="260"/>
    </location>
</feature>
<dbReference type="EMBL" id="PXVD01000001">
    <property type="protein sequence ID" value="MDJ1369905.1"/>
    <property type="molecule type" value="Genomic_DNA"/>
</dbReference>
<proteinExistence type="predicted"/>
<evidence type="ECO:0000256" key="1">
    <source>
        <dbReference type="SAM" id="MobiDB-lite"/>
    </source>
</evidence>
<evidence type="ECO:0008006" key="4">
    <source>
        <dbReference type="Google" id="ProtNLM"/>
    </source>
</evidence>
<keyword evidence="3" id="KW-1185">Reference proteome</keyword>
<dbReference type="SUPFAM" id="SSF52317">
    <property type="entry name" value="Class I glutamine amidotransferase-like"/>
    <property type="match status" value="1"/>
</dbReference>
<dbReference type="Gene3D" id="3.40.50.880">
    <property type="match status" value="1"/>
</dbReference>
<name>A0ABT7C3U6_9MICO</name>
<protein>
    <recommendedName>
        <fullName evidence="4">Cyanophycinase</fullName>
    </recommendedName>
</protein>
<gene>
    <name evidence="2" type="ORF">C7K25_00710</name>
</gene>
<comment type="caution">
    <text evidence="2">The sequence shown here is derived from an EMBL/GenBank/DDBJ whole genome shotgun (WGS) entry which is preliminary data.</text>
</comment>
<dbReference type="Proteomes" id="UP001170379">
    <property type="component" value="Unassembled WGS sequence"/>
</dbReference>
<sequence>MRVSILLAGGGEIEALRPIAERFVAQIDARAGSSSAKVAVVAAAAQPEAQLRATEALFAGLGIELIPVVASVDAAGSVTEGFDGGELLTADGIVIADGQPLAILSALSSRVTDVRRLVHEQVPFLGIGGGAAVASEVAILGGTEIGGVQIAPNLPGDSAISGEVRVEQGLGLVDLTVLSHAAQRGIVGLAVACCEAGLADRILALDEGTALDISEAGIELFGTGSLWHVVGDAGGVTVTSSRAGNDEDTAEDDDDDADAE</sequence>
<reference evidence="2" key="1">
    <citation type="submission" date="2018-03" db="EMBL/GenBank/DDBJ databases">
        <authorList>
            <person name="Nunes O.C."/>
            <person name="Lopes A.R."/>
            <person name="Froufe H."/>
            <person name="Munoz-Merida A."/>
            <person name="Barroso C."/>
            <person name="Egas C."/>
        </authorList>
    </citation>
    <scope>NUCLEOTIDE SEQUENCE</scope>
    <source>
        <strain evidence="2">ON4</strain>
    </source>
</reference>
<accession>A0ABT7C3U6</accession>
<evidence type="ECO:0000313" key="2">
    <source>
        <dbReference type="EMBL" id="MDJ1369905.1"/>
    </source>
</evidence>